<evidence type="ECO:0000313" key="1">
    <source>
        <dbReference type="Ensembl" id="ENSEEEP00000058205.1"/>
    </source>
</evidence>
<name>A0AAY5EMP0_ELEEL</name>
<dbReference type="Gene3D" id="1.10.840.10">
    <property type="entry name" value="Ras guanine-nucleotide exchange factors catalytic domain"/>
    <property type="match status" value="1"/>
</dbReference>
<dbReference type="InterPro" id="IPR029899">
    <property type="entry name" value="KNDC1"/>
</dbReference>
<evidence type="ECO:0000313" key="2">
    <source>
        <dbReference type="Proteomes" id="UP000314983"/>
    </source>
</evidence>
<dbReference type="InterPro" id="IPR036964">
    <property type="entry name" value="RASGEF_cat_dom_sf"/>
</dbReference>
<accession>A0AAY5EMP0</accession>
<reference evidence="1" key="3">
    <citation type="submission" date="2025-09" db="UniProtKB">
        <authorList>
            <consortium name="Ensembl"/>
        </authorList>
    </citation>
    <scope>IDENTIFICATION</scope>
</reference>
<keyword evidence="2" id="KW-1185">Reference proteome</keyword>
<dbReference type="GO" id="GO:0030425">
    <property type="term" value="C:dendrite"/>
    <property type="evidence" value="ECO:0007669"/>
    <property type="project" value="TreeGrafter"/>
</dbReference>
<reference evidence="1" key="2">
    <citation type="submission" date="2025-08" db="UniProtKB">
        <authorList>
            <consortium name="Ensembl"/>
        </authorList>
    </citation>
    <scope>IDENTIFICATION</scope>
</reference>
<protein>
    <submittedName>
        <fullName evidence="1">Uncharacterized protein</fullName>
    </submittedName>
</protein>
<dbReference type="GO" id="GO:0007264">
    <property type="term" value="P:small GTPase-mediated signal transduction"/>
    <property type="evidence" value="ECO:0007669"/>
    <property type="project" value="InterPro"/>
</dbReference>
<organism evidence="1 2">
    <name type="scientific">Electrophorus electricus</name>
    <name type="common">Electric eel</name>
    <name type="synonym">Gymnotus electricus</name>
    <dbReference type="NCBI Taxonomy" id="8005"/>
    <lineage>
        <taxon>Eukaryota</taxon>
        <taxon>Metazoa</taxon>
        <taxon>Chordata</taxon>
        <taxon>Craniata</taxon>
        <taxon>Vertebrata</taxon>
        <taxon>Euteleostomi</taxon>
        <taxon>Actinopterygii</taxon>
        <taxon>Neopterygii</taxon>
        <taxon>Teleostei</taxon>
        <taxon>Ostariophysi</taxon>
        <taxon>Gymnotiformes</taxon>
        <taxon>Gymnotoidei</taxon>
        <taxon>Gymnotidae</taxon>
        <taxon>Electrophorus</taxon>
    </lineage>
</organism>
<dbReference type="AlphaFoldDB" id="A0AAY5EMP0"/>
<proteinExistence type="predicted"/>
<dbReference type="GO" id="GO:0005085">
    <property type="term" value="F:guanyl-nucleotide exchange factor activity"/>
    <property type="evidence" value="ECO:0007669"/>
    <property type="project" value="InterPro"/>
</dbReference>
<dbReference type="GO" id="GO:0032045">
    <property type="term" value="C:guanyl-nucleotide exchange factor complex"/>
    <property type="evidence" value="ECO:0007669"/>
    <property type="project" value="TreeGrafter"/>
</dbReference>
<dbReference type="GO" id="GO:0048814">
    <property type="term" value="P:regulation of dendrite morphogenesis"/>
    <property type="evidence" value="ECO:0007669"/>
    <property type="project" value="TreeGrafter"/>
</dbReference>
<dbReference type="Ensembl" id="ENSEEET00000065131.1">
    <property type="protein sequence ID" value="ENSEEEP00000058205.1"/>
    <property type="gene ID" value="ENSEEEG00000026537.1"/>
</dbReference>
<reference evidence="1 2" key="1">
    <citation type="submission" date="2020-05" db="EMBL/GenBank/DDBJ databases">
        <title>Electrophorus electricus (electric eel) genome, fEleEle1, primary haplotype.</title>
        <authorList>
            <person name="Myers G."/>
            <person name="Meyer A."/>
            <person name="Fedrigo O."/>
            <person name="Formenti G."/>
            <person name="Rhie A."/>
            <person name="Tracey A."/>
            <person name="Sims Y."/>
            <person name="Jarvis E.D."/>
        </authorList>
    </citation>
    <scope>NUCLEOTIDE SEQUENCE [LARGE SCALE GENOMIC DNA]</scope>
</reference>
<dbReference type="PANTHER" id="PTHR21560:SF0">
    <property type="entry name" value="KINASE NON-CATALYTIC C-LOBE DOMAIN-CONTAINING PROTEIN 1"/>
    <property type="match status" value="1"/>
</dbReference>
<dbReference type="PANTHER" id="PTHR21560">
    <property type="entry name" value="VERY KIND PROTEIN"/>
    <property type="match status" value="1"/>
</dbReference>
<dbReference type="GO" id="GO:0043025">
    <property type="term" value="C:neuronal cell body"/>
    <property type="evidence" value="ECO:0007669"/>
    <property type="project" value="TreeGrafter"/>
</dbReference>
<sequence>MEGERREQPTLPDAHTLAMHVQQLEIGAFTLASGAYKWTKLRSIARVVSQVHAFQEHVYMYPPDLELQAYLQARLVRLGTCDVTALAADNHANFLQPATERHARRIQDTLRRVKASFQ</sequence>
<dbReference type="GeneTree" id="ENSGT00390000011408"/>
<dbReference type="Proteomes" id="UP000314983">
    <property type="component" value="Chromosome 11"/>
</dbReference>